<accession>A0A1Y1WNA6</accession>
<feature type="transmembrane region" description="Helical" evidence="1">
    <location>
        <begin position="101"/>
        <end position="127"/>
    </location>
</feature>
<keyword evidence="1" id="KW-1133">Transmembrane helix</keyword>
<evidence type="ECO:0000313" key="2">
    <source>
        <dbReference type="EMBL" id="ORX74788.1"/>
    </source>
</evidence>
<keyword evidence="1" id="KW-0472">Membrane</keyword>
<keyword evidence="3" id="KW-1185">Reference proteome</keyword>
<keyword evidence="1" id="KW-0812">Transmembrane</keyword>
<reference evidence="2 3" key="1">
    <citation type="submission" date="2016-07" db="EMBL/GenBank/DDBJ databases">
        <title>Pervasive Adenine N6-methylation of Active Genes in Fungi.</title>
        <authorList>
            <consortium name="DOE Joint Genome Institute"/>
            <person name="Mondo S.J."/>
            <person name="Dannebaum R.O."/>
            <person name="Kuo R.C."/>
            <person name="Labutti K."/>
            <person name="Haridas S."/>
            <person name="Kuo A."/>
            <person name="Salamov A."/>
            <person name="Ahrendt S.R."/>
            <person name="Lipzen A."/>
            <person name="Sullivan W."/>
            <person name="Andreopoulos W.B."/>
            <person name="Clum A."/>
            <person name="Lindquist E."/>
            <person name="Daum C."/>
            <person name="Ramamoorthy G.K."/>
            <person name="Gryganskyi A."/>
            <person name="Culley D."/>
            <person name="Magnuson J.K."/>
            <person name="James T.Y."/>
            <person name="O'Malley M.A."/>
            <person name="Stajich J.E."/>
            <person name="Spatafora J.W."/>
            <person name="Visel A."/>
            <person name="Grigoriev I.V."/>
        </authorList>
    </citation>
    <scope>NUCLEOTIDE SEQUENCE [LARGE SCALE GENOMIC DNA]</scope>
    <source>
        <strain evidence="2 3">ATCC 12442</strain>
    </source>
</reference>
<evidence type="ECO:0000313" key="3">
    <source>
        <dbReference type="Proteomes" id="UP000193922"/>
    </source>
</evidence>
<dbReference type="GeneID" id="63801933"/>
<name>A0A1Y1WNA6_9FUNG</name>
<protein>
    <submittedName>
        <fullName evidence="2">Uncharacterized protein</fullName>
    </submittedName>
</protein>
<dbReference type="RefSeq" id="XP_040747999.1">
    <property type="nucleotide sequence ID" value="XM_040885285.1"/>
</dbReference>
<dbReference type="AlphaFoldDB" id="A0A1Y1WNA6"/>
<dbReference type="EMBL" id="MCFD01000001">
    <property type="protein sequence ID" value="ORX74788.1"/>
    <property type="molecule type" value="Genomic_DNA"/>
</dbReference>
<comment type="caution">
    <text evidence="2">The sequence shown here is derived from an EMBL/GenBank/DDBJ whole genome shotgun (WGS) entry which is preliminary data.</text>
</comment>
<dbReference type="Proteomes" id="UP000193922">
    <property type="component" value="Unassembled WGS sequence"/>
</dbReference>
<evidence type="ECO:0000256" key="1">
    <source>
        <dbReference type="SAM" id="Phobius"/>
    </source>
</evidence>
<sequence>MEVNFLVADGKVRDYWKFSPESLSTSIATTNKDGSIISGITLCSSISLTPTQNPTACSWSVFKKSTRNYHTLASIFASTGRLIESGSIPLPGHDYKYIQGVVVHASGIVAFSVILASAAVLGLILFLTKIMNLYSYHAMDVVASTALEEKVSICEPSTLEYHHDGSHDSGYNMAVNEFVLKGIRSNKDELSCEPTIIVFITQNCTHSKTPWCAHQREPFESSQMKMASNETDPLSWVWASAELAIDPLYSHKDDPQIRFLSKSISGNSQFMRLPPVAGSSHQSHTLL</sequence>
<proteinExistence type="predicted"/>
<organism evidence="2 3">
    <name type="scientific">Linderina pennispora</name>
    <dbReference type="NCBI Taxonomy" id="61395"/>
    <lineage>
        <taxon>Eukaryota</taxon>
        <taxon>Fungi</taxon>
        <taxon>Fungi incertae sedis</taxon>
        <taxon>Zoopagomycota</taxon>
        <taxon>Kickxellomycotina</taxon>
        <taxon>Kickxellomycetes</taxon>
        <taxon>Kickxellales</taxon>
        <taxon>Kickxellaceae</taxon>
        <taxon>Linderina</taxon>
    </lineage>
</organism>
<gene>
    <name evidence="2" type="ORF">DL89DRAFT_254566</name>
</gene>